<comment type="caution">
    <text evidence="20">The sequence shown here is derived from an EMBL/GenBank/DDBJ whole genome shotgun (WGS) entry which is preliminary data.</text>
</comment>
<dbReference type="Gene3D" id="3.40.50.300">
    <property type="entry name" value="P-loop containing nucleotide triphosphate hydrolases"/>
    <property type="match status" value="2"/>
</dbReference>
<dbReference type="RefSeq" id="WP_144932496.1">
    <property type="nucleotide sequence ID" value="NZ_JBHTIU010000008.1"/>
</dbReference>
<comment type="cofactor">
    <cofactor evidence="2">
        <name>Zn(2+)</name>
        <dbReference type="ChEBI" id="CHEBI:29105"/>
    </cofactor>
</comment>
<dbReference type="InterPro" id="IPR014001">
    <property type="entry name" value="Helicase_ATP-bd"/>
</dbReference>
<protein>
    <recommendedName>
        <fullName evidence="16">DNA helicase RecQ</fullName>
        <ecNumber evidence="16">5.6.2.4</ecNumber>
    </recommendedName>
</protein>
<keyword evidence="21" id="KW-1185">Reference proteome</keyword>
<dbReference type="SMART" id="SM00487">
    <property type="entry name" value="DEXDc"/>
    <property type="match status" value="1"/>
</dbReference>
<accession>A0ABW3D6T7</accession>
<dbReference type="GO" id="GO:0004386">
    <property type="term" value="F:helicase activity"/>
    <property type="evidence" value="ECO:0007669"/>
    <property type="project" value="UniProtKB-KW"/>
</dbReference>
<evidence type="ECO:0000256" key="3">
    <source>
        <dbReference type="ARBA" id="ARBA00005446"/>
    </source>
</evidence>
<evidence type="ECO:0000256" key="10">
    <source>
        <dbReference type="ARBA" id="ARBA00022840"/>
    </source>
</evidence>
<dbReference type="InterPro" id="IPR029491">
    <property type="entry name" value="Helicase_HTH"/>
</dbReference>
<dbReference type="EMBL" id="JBHTIU010000008">
    <property type="protein sequence ID" value="MFD0867979.1"/>
    <property type="molecule type" value="Genomic_DNA"/>
</dbReference>
<evidence type="ECO:0000256" key="15">
    <source>
        <dbReference type="ARBA" id="ARBA00034617"/>
    </source>
</evidence>
<evidence type="ECO:0000259" key="18">
    <source>
        <dbReference type="PROSITE" id="PS51192"/>
    </source>
</evidence>
<keyword evidence="12" id="KW-0233">DNA recombination</keyword>
<keyword evidence="7" id="KW-0378">Hydrolase</keyword>
<organism evidence="20 21">
    <name type="scientific">Paenibacillus residui</name>
    <dbReference type="NCBI Taxonomy" id="629724"/>
    <lineage>
        <taxon>Bacteria</taxon>
        <taxon>Bacillati</taxon>
        <taxon>Bacillota</taxon>
        <taxon>Bacilli</taxon>
        <taxon>Bacillales</taxon>
        <taxon>Paenibacillaceae</taxon>
        <taxon>Paenibacillus</taxon>
    </lineage>
</organism>
<evidence type="ECO:0000313" key="20">
    <source>
        <dbReference type="EMBL" id="MFD0867979.1"/>
    </source>
</evidence>
<dbReference type="NCBIfam" id="TIGR01389">
    <property type="entry name" value="recQ"/>
    <property type="match status" value="1"/>
</dbReference>
<dbReference type="InterPro" id="IPR004589">
    <property type="entry name" value="DNA_helicase_ATP-dep_RecQ"/>
</dbReference>
<dbReference type="SUPFAM" id="SSF52540">
    <property type="entry name" value="P-loop containing nucleoside triphosphate hydrolases"/>
    <property type="match status" value="1"/>
</dbReference>
<keyword evidence="9" id="KW-0862">Zinc</keyword>
<proteinExistence type="inferred from homology"/>
<evidence type="ECO:0000256" key="8">
    <source>
        <dbReference type="ARBA" id="ARBA00022806"/>
    </source>
</evidence>
<dbReference type="SUPFAM" id="SSF47819">
    <property type="entry name" value="HRDC-like"/>
    <property type="match status" value="1"/>
</dbReference>
<evidence type="ECO:0000259" key="19">
    <source>
        <dbReference type="PROSITE" id="PS51194"/>
    </source>
</evidence>
<keyword evidence="5" id="KW-0547">Nucleotide-binding</keyword>
<dbReference type="InterPro" id="IPR010997">
    <property type="entry name" value="HRDC-like_sf"/>
</dbReference>
<keyword evidence="8 20" id="KW-0347">Helicase</keyword>
<dbReference type="InterPro" id="IPR036390">
    <property type="entry name" value="WH_DNA-bd_sf"/>
</dbReference>
<dbReference type="PROSITE" id="PS51194">
    <property type="entry name" value="HELICASE_CTER"/>
    <property type="match status" value="1"/>
</dbReference>
<evidence type="ECO:0000259" key="17">
    <source>
        <dbReference type="PROSITE" id="PS50967"/>
    </source>
</evidence>
<feature type="domain" description="HRDC" evidence="17">
    <location>
        <begin position="514"/>
        <end position="594"/>
    </location>
</feature>
<evidence type="ECO:0000256" key="13">
    <source>
        <dbReference type="ARBA" id="ARBA00023204"/>
    </source>
</evidence>
<dbReference type="PANTHER" id="PTHR13710:SF105">
    <property type="entry name" value="ATP-DEPENDENT DNA HELICASE Q1"/>
    <property type="match status" value="1"/>
</dbReference>
<dbReference type="CDD" id="cd17920">
    <property type="entry name" value="DEXHc_RecQ"/>
    <property type="match status" value="1"/>
</dbReference>
<dbReference type="SMART" id="SM00341">
    <property type="entry name" value="HRDC"/>
    <property type="match status" value="1"/>
</dbReference>
<evidence type="ECO:0000256" key="7">
    <source>
        <dbReference type="ARBA" id="ARBA00022801"/>
    </source>
</evidence>
<dbReference type="PROSITE" id="PS51192">
    <property type="entry name" value="HELICASE_ATP_BIND_1"/>
    <property type="match status" value="1"/>
</dbReference>
<dbReference type="Pfam" id="PF00271">
    <property type="entry name" value="Helicase_C"/>
    <property type="match status" value="1"/>
</dbReference>
<dbReference type="SMART" id="SM00956">
    <property type="entry name" value="RQC"/>
    <property type="match status" value="1"/>
</dbReference>
<keyword evidence="14" id="KW-0413">Isomerase</keyword>
<evidence type="ECO:0000256" key="5">
    <source>
        <dbReference type="ARBA" id="ARBA00022741"/>
    </source>
</evidence>
<dbReference type="InterPro" id="IPR032284">
    <property type="entry name" value="RecQ_Zn-bd"/>
</dbReference>
<evidence type="ECO:0000256" key="14">
    <source>
        <dbReference type="ARBA" id="ARBA00023235"/>
    </source>
</evidence>
<dbReference type="PANTHER" id="PTHR13710">
    <property type="entry name" value="DNA HELICASE RECQ FAMILY MEMBER"/>
    <property type="match status" value="1"/>
</dbReference>
<comment type="cofactor">
    <cofactor evidence="1">
        <name>Mg(2+)</name>
        <dbReference type="ChEBI" id="CHEBI:18420"/>
    </cofactor>
</comment>
<dbReference type="Gene3D" id="1.10.150.80">
    <property type="entry name" value="HRDC domain"/>
    <property type="match status" value="1"/>
</dbReference>
<reference evidence="21" key="1">
    <citation type="journal article" date="2019" name="Int. J. Syst. Evol. Microbiol.">
        <title>The Global Catalogue of Microorganisms (GCM) 10K type strain sequencing project: providing services to taxonomists for standard genome sequencing and annotation.</title>
        <authorList>
            <consortium name="The Broad Institute Genomics Platform"/>
            <consortium name="The Broad Institute Genome Sequencing Center for Infectious Disease"/>
            <person name="Wu L."/>
            <person name="Ma J."/>
        </authorList>
    </citation>
    <scope>NUCLEOTIDE SEQUENCE [LARGE SCALE GENOMIC DNA]</scope>
    <source>
        <strain evidence="21">CCUG 57263</strain>
    </source>
</reference>
<dbReference type="Pfam" id="PF09382">
    <property type="entry name" value="RQC"/>
    <property type="match status" value="1"/>
</dbReference>
<dbReference type="CDD" id="cd18794">
    <property type="entry name" value="SF2_C_RecQ"/>
    <property type="match status" value="1"/>
</dbReference>
<evidence type="ECO:0000256" key="9">
    <source>
        <dbReference type="ARBA" id="ARBA00022833"/>
    </source>
</evidence>
<dbReference type="InterPro" id="IPR018982">
    <property type="entry name" value="RQC_domain"/>
</dbReference>
<evidence type="ECO:0000256" key="12">
    <source>
        <dbReference type="ARBA" id="ARBA00023172"/>
    </source>
</evidence>
<comment type="similarity">
    <text evidence="3">Belongs to the helicase family. RecQ subfamily.</text>
</comment>
<dbReference type="InterPro" id="IPR011545">
    <property type="entry name" value="DEAD/DEAH_box_helicase_dom"/>
</dbReference>
<dbReference type="PROSITE" id="PS50967">
    <property type="entry name" value="HRDC"/>
    <property type="match status" value="1"/>
</dbReference>
<dbReference type="Pfam" id="PF14493">
    <property type="entry name" value="HTH_40"/>
    <property type="match status" value="1"/>
</dbReference>
<feature type="domain" description="Helicase C-terminal" evidence="19">
    <location>
        <begin position="216"/>
        <end position="363"/>
    </location>
</feature>
<evidence type="ECO:0000256" key="11">
    <source>
        <dbReference type="ARBA" id="ARBA00023125"/>
    </source>
</evidence>
<dbReference type="Gene3D" id="1.10.10.10">
    <property type="entry name" value="Winged helix-like DNA-binding domain superfamily/Winged helix DNA-binding domain"/>
    <property type="match status" value="1"/>
</dbReference>
<gene>
    <name evidence="20" type="primary">recQ</name>
    <name evidence="20" type="ORF">ACFQ03_02375</name>
</gene>
<dbReference type="NCBIfam" id="TIGR00614">
    <property type="entry name" value="recQ_fam"/>
    <property type="match status" value="1"/>
</dbReference>
<feature type="domain" description="Helicase ATP-binding" evidence="18">
    <location>
        <begin position="26"/>
        <end position="195"/>
    </location>
</feature>
<evidence type="ECO:0000256" key="16">
    <source>
        <dbReference type="NCBIfam" id="TIGR01389"/>
    </source>
</evidence>
<dbReference type="InterPro" id="IPR001650">
    <property type="entry name" value="Helicase_C-like"/>
</dbReference>
<evidence type="ECO:0000256" key="2">
    <source>
        <dbReference type="ARBA" id="ARBA00001947"/>
    </source>
</evidence>
<keyword evidence="4" id="KW-0479">Metal-binding</keyword>
<evidence type="ECO:0000313" key="21">
    <source>
        <dbReference type="Proteomes" id="UP001597120"/>
    </source>
</evidence>
<evidence type="ECO:0000256" key="1">
    <source>
        <dbReference type="ARBA" id="ARBA00001946"/>
    </source>
</evidence>
<keyword evidence="10" id="KW-0067">ATP-binding</keyword>
<evidence type="ECO:0000256" key="6">
    <source>
        <dbReference type="ARBA" id="ARBA00022763"/>
    </source>
</evidence>
<dbReference type="Pfam" id="PF00270">
    <property type="entry name" value="DEAD"/>
    <property type="match status" value="1"/>
</dbReference>
<keyword evidence="11" id="KW-0238">DNA-binding</keyword>
<evidence type="ECO:0000256" key="4">
    <source>
        <dbReference type="ARBA" id="ARBA00022723"/>
    </source>
</evidence>
<dbReference type="Pfam" id="PF00570">
    <property type="entry name" value="HRDC"/>
    <property type="match status" value="1"/>
</dbReference>
<dbReference type="InterPro" id="IPR036388">
    <property type="entry name" value="WH-like_DNA-bd_sf"/>
</dbReference>
<dbReference type="Proteomes" id="UP001597120">
    <property type="component" value="Unassembled WGS sequence"/>
</dbReference>
<dbReference type="SUPFAM" id="SSF46785">
    <property type="entry name" value="Winged helix' DNA-binding domain"/>
    <property type="match status" value="1"/>
</dbReference>
<dbReference type="InterPro" id="IPR044876">
    <property type="entry name" value="HRDC_dom_sf"/>
</dbReference>
<dbReference type="EC" id="5.6.2.4" evidence="16"/>
<keyword evidence="6" id="KW-0227">DNA damage</keyword>
<name>A0ABW3D6T7_9BACL</name>
<dbReference type="Pfam" id="PF16124">
    <property type="entry name" value="RecQ_Zn_bind"/>
    <property type="match status" value="1"/>
</dbReference>
<dbReference type="InterPro" id="IPR002121">
    <property type="entry name" value="HRDC_dom"/>
</dbReference>
<comment type="catalytic activity">
    <reaction evidence="15">
        <text>Couples ATP hydrolysis with the unwinding of duplex DNA by translocating in the 3'-5' direction.</text>
        <dbReference type="EC" id="5.6.2.4"/>
    </reaction>
</comment>
<sequence length="715" mass="80573">MLQQAVQLLQKVYGYSNFRTGQEDIIWDILHKRDTVGIMPTGGGKSICYQIPALMLPGTTIVISPLISLMKDQVDALHSLGVSATYINSSLSQAETEERLRLASNGEYKLLYVAPERLDSPRFQSLTYRVEVPLIAIDEAHCLSQWGHDFRPSYLSIVPFLRQIPDRPVVAAFTATATEEVTRDIVKLLGMDRPEIHVTGFNRENLSLSVLRGVNKTEYVLNHIHHHPDQAGIIYASTRKEVDELCRLLERKGVAAGKYHAGMSDEERKQSQEAFLYDEVKVMVATNAFGMGIDKSNVRYVIHYNMPKNMEAYYQEAGRAGRDGEPGECVLLFSAQDIQTQKFLIEQSVSDAERKSNDYKKLQTMIDYCYTQQCLRSYILDYFGEEAASPSCDNCSSCKNEGELVDITVEASKIFSCVWRMKERFGATLVAQVLKGSRNKRVTQFGLDRLPTYGIMNSMTEKEISDLIHKLIAERYLAMSEGQYPVVRLLPKAAEVLKGNEKVLHKVPKAPKAAADAGPLFQRLREIRKQLADQEGVPPYIIFSDSTLQDMARRLPRTMEEMLQIKGVGDAKLQKYGALFLKELQQSADASDSGEMQAEFDYRAGTNERNGKKSANGGKGSHLLTYESFIQGRSAEEIARERGMSVVTIQDHILRCAKEGMEIDWDLLIPEKYEGMIIEAIQQLGADRLKPLKEALPDEVDYFAIKAVMVKHEFI</sequence>
<dbReference type="InterPro" id="IPR027417">
    <property type="entry name" value="P-loop_NTPase"/>
</dbReference>
<dbReference type="SMART" id="SM00490">
    <property type="entry name" value="HELICc"/>
    <property type="match status" value="1"/>
</dbReference>
<keyword evidence="13" id="KW-0234">DNA repair</keyword>
<dbReference type="InterPro" id="IPR006293">
    <property type="entry name" value="DNA_helicase_ATP-dep_RecQ_bac"/>
</dbReference>